<reference evidence="1" key="3">
    <citation type="journal article" date="2019" name="G3 (Bethesda)">
        <title>Hybrid Assembly of the Genome of the Entomopathogenic Nematode Steinernema carpocapsae Identifies the X-Chromosome.</title>
        <authorList>
            <person name="Serra L."/>
            <person name="Macchietto M."/>
            <person name="Macias-Munoz A."/>
            <person name="McGill C.J."/>
            <person name="Rodriguez I.M."/>
            <person name="Rodriguez B."/>
            <person name="Murad R."/>
            <person name="Mortazavi A."/>
        </authorList>
    </citation>
    <scope>NUCLEOTIDE SEQUENCE [LARGE SCALE GENOMIC DNA]</scope>
    <source>
        <strain evidence="1">ALL</strain>
    </source>
</reference>
<accession>A0A4U8V501</accession>
<evidence type="ECO:0000313" key="1">
    <source>
        <dbReference type="EMBL" id="TMS40134.1"/>
    </source>
</evidence>
<reference evidence="1" key="1">
    <citation type="submission" date="2013-11" db="EMBL/GenBank/DDBJ databases">
        <authorList>
            <person name="Sternberg P."/>
            <person name="Dillman A."/>
            <person name="Macchietto M."/>
        </authorList>
    </citation>
    <scope>NUCLEOTIDE SEQUENCE</scope>
    <source>
        <strain evidence="1">ALL</strain>
    </source>
</reference>
<reference evidence="1" key="2">
    <citation type="journal article" date="2015" name="Genome Biol.">
        <title>Comparative genomics of Steinernema reveals deeply conserved gene regulatory networks.</title>
        <authorList>
            <person name="Dillman A.R."/>
            <person name="Macchietto M."/>
            <person name="Porter C.F."/>
            <person name="Rogers A."/>
            <person name="Williams B."/>
            <person name="Antoshechkin I."/>
            <person name="Lee M.M."/>
            <person name="Goodwin Z."/>
            <person name="Lu X."/>
            <person name="Lewis E.E."/>
            <person name="Goodrich-Blair H."/>
            <person name="Stock S.P."/>
            <person name="Adams B.J."/>
            <person name="Sternberg P.W."/>
            <person name="Mortazavi A."/>
        </authorList>
    </citation>
    <scope>NUCLEOTIDE SEQUENCE [LARGE SCALE GENOMIC DNA]</scope>
    <source>
        <strain evidence="1">ALL</strain>
    </source>
</reference>
<name>A0A4U8V501_STECR</name>
<proteinExistence type="predicted"/>
<dbReference type="AlphaFoldDB" id="A0A4U8V501"/>
<organism evidence="1">
    <name type="scientific">Steinernema carpocapsae</name>
    <name type="common">Entomopathogenic nematode</name>
    <dbReference type="NCBI Taxonomy" id="34508"/>
    <lineage>
        <taxon>Eukaryota</taxon>
        <taxon>Metazoa</taxon>
        <taxon>Ecdysozoa</taxon>
        <taxon>Nematoda</taxon>
        <taxon>Chromadorea</taxon>
        <taxon>Rhabditida</taxon>
        <taxon>Tylenchina</taxon>
        <taxon>Panagrolaimomorpha</taxon>
        <taxon>Strongyloidoidea</taxon>
        <taxon>Steinernematidae</taxon>
        <taxon>Steinernema</taxon>
    </lineage>
</organism>
<gene>
    <name evidence="1" type="ORF">L596_006553</name>
</gene>
<comment type="caution">
    <text evidence="1">The sequence shown here is derived from an EMBL/GenBank/DDBJ whole genome shotgun (WGS) entry which is preliminary data.</text>
</comment>
<dbReference type="EMBL" id="AZBU02000001">
    <property type="protein sequence ID" value="TMS40134.1"/>
    <property type="molecule type" value="Genomic_DNA"/>
</dbReference>
<sequence length="383" mass="44150">MIVKMDSIPAAFLHDVLFDLGYTTQGQLQNLDSSWGSIASHYLIERQEYVLFLKTNKPVLECTFAHVGTKGSVSFTPKQFLAKDKRFHIVTHFHIEVDPYRNLLEDDRDEEEQVEEFPNSYAFGKLSLQELPKLLLTSASRCPALYEFLALHCAVFDTDLQFIPNPEVLEVAYSVLKNVTSFKKLNLHFSGNESTLFLKNQVEQNNTVERFLITGAWPQNIATDLEMAAVKPLIGSFVVTRKVEVAIRFSAFDQIVRNWMEETHLEEWLVEEPHLNLWQRCVFGRKKMGDPVESRLQSRGRTSSSVFILFAKIAESPERFPSYYRVSVSGDKTELRVVHPTLERYYLYASIENGEVLLLNFIWCRCPNRRVRLGCSAQKFGFV</sequence>
<protein>
    <submittedName>
        <fullName evidence="1">Uncharacterized protein</fullName>
    </submittedName>
</protein>